<dbReference type="EMBL" id="LSMT01000256">
    <property type="protein sequence ID" value="PFX21975.1"/>
    <property type="molecule type" value="Genomic_DNA"/>
</dbReference>
<feature type="compositionally biased region" description="Polar residues" evidence="1">
    <location>
        <begin position="196"/>
        <end position="211"/>
    </location>
</feature>
<dbReference type="Proteomes" id="UP000225706">
    <property type="component" value="Unassembled WGS sequence"/>
</dbReference>
<sequence length="211" mass="23245">MSHKCLKEDNKSCTKRMYEVQKGENVNLCCPVTAQPSPEVEWTFKGVKLGRFLSTVLDLSNISDADYGSYECTASDLSGTRKTFLITLNETTSTKIEDATQKKVIKRGEKFKWKSSLKPLHYLIQYSGKDILNDAVVGSSADQSLEIPFSTLKFKSEDRKPDPVEVTIVVWAIDMDGIIGQGGPFLKGYASEGEHSNTPSSSGSIVDLCTT</sequence>
<dbReference type="OrthoDB" id="5990505at2759"/>
<gene>
    <name evidence="3" type="primary">IGSF10</name>
    <name evidence="3" type="ORF">AWC38_SpisGene13522</name>
</gene>
<accession>A0A2B4S0F8</accession>
<dbReference type="InterPro" id="IPR003599">
    <property type="entry name" value="Ig_sub"/>
</dbReference>
<feature type="region of interest" description="Disordered" evidence="1">
    <location>
        <begin position="190"/>
        <end position="211"/>
    </location>
</feature>
<evidence type="ECO:0000259" key="2">
    <source>
        <dbReference type="PROSITE" id="PS50835"/>
    </source>
</evidence>
<dbReference type="InterPro" id="IPR003598">
    <property type="entry name" value="Ig_sub2"/>
</dbReference>
<evidence type="ECO:0000313" key="4">
    <source>
        <dbReference type="Proteomes" id="UP000225706"/>
    </source>
</evidence>
<dbReference type="Gene3D" id="2.60.40.10">
    <property type="entry name" value="Immunoglobulins"/>
    <property type="match status" value="1"/>
</dbReference>
<evidence type="ECO:0000313" key="3">
    <source>
        <dbReference type="EMBL" id="PFX21975.1"/>
    </source>
</evidence>
<evidence type="ECO:0000256" key="1">
    <source>
        <dbReference type="SAM" id="MobiDB-lite"/>
    </source>
</evidence>
<comment type="caution">
    <text evidence="3">The sequence shown here is derived from an EMBL/GenBank/DDBJ whole genome shotgun (WGS) entry which is preliminary data.</text>
</comment>
<dbReference type="SMART" id="SM00409">
    <property type="entry name" value="IG"/>
    <property type="match status" value="1"/>
</dbReference>
<protein>
    <submittedName>
        <fullName evidence="3">Immunoglobulin superfamily member 10</fullName>
    </submittedName>
</protein>
<proteinExistence type="predicted"/>
<dbReference type="SUPFAM" id="SSF48726">
    <property type="entry name" value="Immunoglobulin"/>
    <property type="match status" value="1"/>
</dbReference>
<keyword evidence="4" id="KW-1185">Reference proteome</keyword>
<dbReference type="Pfam" id="PF13927">
    <property type="entry name" value="Ig_3"/>
    <property type="match status" value="1"/>
</dbReference>
<organism evidence="3 4">
    <name type="scientific">Stylophora pistillata</name>
    <name type="common">Smooth cauliflower coral</name>
    <dbReference type="NCBI Taxonomy" id="50429"/>
    <lineage>
        <taxon>Eukaryota</taxon>
        <taxon>Metazoa</taxon>
        <taxon>Cnidaria</taxon>
        <taxon>Anthozoa</taxon>
        <taxon>Hexacorallia</taxon>
        <taxon>Scleractinia</taxon>
        <taxon>Astrocoeniina</taxon>
        <taxon>Pocilloporidae</taxon>
        <taxon>Stylophora</taxon>
    </lineage>
</organism>
<name>A0A2B4S0F8_STYPI</name>
<dbReference type="InterPro" id="IPR013783">
    <property type="entry name" value="Ig-like_fold"/>
</dbReference>
<dbReference type="InterPro" id="IPR007110">
    <property type="entry name" value="Ig-like_dom"/>
</dbReference>
<feature type="domain" description="Ig-like" evidence="2">
    <location>
        <begin position="19"/>
        <end position="87"/>
    </location>
</feature>
<dbReference type="AlphaFoldDB" id="A0A2B4S0F8"/>
<dbReference type="SMART" id="SM00408">
    <property type="entry name" value="IGc2"/>
    <property type="match status" value="1"/>
</dbReference>
<dbReference type="PROSITE" id="PS50835">
    <property type="entry name" value="IG_LIKE"/>
    <property type="match status" value="1"/>
</dbReference>
<reference evidence="4" key="1">
    <citation type="journal article" date="2017" name="bioRxiv">
        <title>Comparative analysis of the genomes of Stylophora pistillata and Acropora digitifera provides evidence for extensive differences between species of corals.</title>
        <authorList>
            <person name="Voolstra C.R."/>
            <person name="Li Y."/>
            <person name="Liew Y.J."/>
            <person name="Baumgarten S."/>
            <person name="Zoccola D."/>
            <person name="Flot J.-F."/>
            <person name="Tambutte S."/>
            <person name="Allemand D."/>
            <person name="Aranda M."/>
        </authorList>
    </citation>
    <scope>NUCLEOTIDE SEQUENCE [LARGE SCALE GENOMIC DNA]</scope>
</reference>
<dbReference type="InterPro" id="IPR036179">
    <property type="entry name" value="Ig-like_dom_sf"/>
</dbReference>